<reference evidence="2" key="1">
    <citation type="submission" date="2019-12" db="EMBL/GenBank/DDBJ databases">
        <title>Genome sequence of Babesia ovis.</title>
        <authorList>
            <person name="Yamagishi J."/>
            <person name="Sevinc F."/>
            <person name="Xuan X."/>
        </authorList>
    </citation>
    <scope>NUCLEOTIDE SEQUENCE</scope>
    <source>
        <strain evidence="2">Selcuk</strain>
    </source>
</reference>
<dbReference type="EMBL" id="BLIY01000017">
    <property type="protein sequence ID" value="GFE55082.1"/>
    <property type="molecule type" value="Genomic_DNA"/>
</dbReference>
<keyword evidence="1" id="KW-1133">Transmembrane helix</keyword>
<evidence type="ECO:0008006" key="4">
    <source>
        <dbReference type="Google" id="ProtNLM"/>
    </source>
</evidence>
<evidence type="ECO:0000313" key="2">
    <source>
        <dbReference type="EMBL" id="GFE55082.1"/>
    </source>
</evidence>
<protein>
    <recommendedName>
        <fullName evidence="4">Phosphoglycerate mutase family protein</fullName>
    </recommendedName>
</protein>
<evidence type="ECO:0000313" key="3">
    <source>
        <dbReference type="Proteomes" id="UP001057455"/>
    </source>
</evidence>
<keyword evidence="1" id="KW-0472">Membrane</keyword>
<feature type="transmembrane region" description="Helical" evidence="1">
    <location>
        <begin position="7"/>
        <end position="25"/>
    </location>
</feature>
<dbReference type="OrthoDB" id="496981at2759"/>
<keyword evidence="3" id="KW-1185">Reference proteome</keyword>
<organism evidence="2 3">
    <name type="scientific">Babesia ovis</name>
    <dbReference type="NCBI Taxonomy" id="5869"/>
    <lineage>
        <taxon>Eukaryota</taxon>
        <taxon>Sar</taxon>
        <taxon>Alveolata</taxon>
        <taxon>Apicomplexa</taxon>
        <taxon>Aconoidasida</taxon>
        <taxon>Piroplasmida</taxon>
        <taxon>Babesiidae</taxon>
        <taxon>Babesia</taxon>
    </lineage>
</organism>
<dbReference type="SUPFAM" id="SSF53254">
    <property type="entry name" value="Phosphoglycerate mutase-like"/>
    <property type="match status" value="1"/>
</dbReference>
<dbReference type="Proteomes" id="UP001057455">
    <property type="component" value="Unassembled WGS sequence"/>
</dbReference>
<keyword evidence="1" id="KW-0812">Transmembrane</keyword>
<dbReference type="PANTHER" id="PTHR48100">
    <property type="entry name" value="BROAD-SPECIFICITY PHOSPHATASE YOR283W-RELATED"/>
    <property type="match status" value="1"/>
</dbReference>
<dbReference type="InterPro" id="IPR029033">
    <property type="entry name" value="His_PPase_superfam"/>
</dbReference>
<dbReference type="GO" id="GO:0016791">
    <property type="term" value="F:phosphatase activity"/>
    <property type="evidence" value="ECO:0007669"/>
    <property type="project" value="TreeGrafter"/>
</dbReference>
<gene>
    <name evidence="2" type="ORF">BaOVIS_024860</name>
</gene>
<dbReference type="InterPro" id="IPR050275">
    <property type="entry name" value="PGM_Phosphatase"/>
</dbReference>
<evidence type="ECO:0000256" key="1">
    <source>
        <dbReference type="SAM" id="Phobius"/>
    </source>
</evidence>
<dbReference type="InterPro" id="IPR013078">
    <property type="entry name" value="His_Pase_superF_clade-1"/>
</dbReference>
<dbReference type="PANTHER" id="PTHR48100:SF33">
    <property type="entry name" value="PEPTIDASE S54 RHOMBOID DOMAIN-CONTAINING PROTEIN"/>
    <property type="match status" value="1"/>
</dbReference>
<comment type="caution">
    <text evidence="2">The sequence shown here is derived from an EMBL/GenBank/DDBJ whole genome shotgun (WGS) entry which is preliminary data.</text>
</comment>
<accession>A0A9W5TE81</accession>
<proteinExistence type="predicted"/>
<dbReference type="AlphaFoldDB" id="A0A9W5TE81"/>
<dbReference type="Gene3D" id="3.40.50.1240">
    <property type="entry name" value="Phosphoglycerate mutase-like"/>
    <property type="match status" value="1"/>
</dbReference>
<name>A0A9W5TE81_BABOV</name>
<dbReference type="GO" id="GO:0005829">
    <property type="term" value="C:cytosol"/>
    <property type="evidence" value="ECO:0007669"/>
    <property type="project" value="TreeGrafter"/>
</dbReference>
<sequence length="358" mass="41103">MVLQSNVAVGLAVVAAVYASFYLYLQSCKRTVESEARSGCIPFHLPNFTITSLPNRLVLFLSSLRRFLIDRPNRGVSNAMKVQCELAKEGECDSPKIRTIYFIRHGQSIWNMTFDYRSNILLILWRVVRLIATELFFSPTNDTFLYDSPLSINGINQALEMSKKLCNPESANCEDIKLLTRHSDKRCALFTSNLRRAQSTIMLALHDRLSHTNDVVEVCNELEELVPHPDCVALSTTFQSSTIPLLEIMMVPDKAKSYSRFLRHYYGPGVSTRSAYERMIEFNNRIFNRKEENIIVCGHSSWIRNYLSIFLPKGSQDMEFCHKKIGNLDTLRVDVQCHEGRYYSVDPNSVKLVYKNTK</sequence>
<dbReference type="CDD" id="cd07067">
    <property type="entry name" value="HP_PGM_like"/>
    <property type="match status" value="1"/>
</dbReference>